<dbReference type="STRING" id="665118.SAMN02983003_0855"/>
<feature type="domain" description="LpxI C-terminal" evidence="1">
    <location>
        <begin position="130"/>
        <end position="265"/>
    </location>
</feature>
<accession>A0A1K2HUZ6</accession>
<dbReference type="Gene3D" id="3.40.50.20">
    <property type="match status" value="1"/>
</dbReference>
<sequence>MTTRLALIVGSGALVPEVVAAAQQRGFALRVLSLKRRADLKGLDAIPFRLSDPDAAVAAIRAFGATHFALAGGVSLSDIARETLAGFFSGSGLHSMGDTELSDLVARLETLTGASPLGVHEIAPHLLASAGSLGGPAPTPAQHDAARYGLGLGRKAGSLDLGQAVVVAGRRAVAVEDIGGTDQLIARVRRLRWRGLVADGASPLVLAKCPKPQQPLFVDLPAIGPRTVANAKKAGIGLIAVAAGGTIVIQRQQVRALADRLGVAVFGYTDA</sequence>
<organism evidence="3 4">
    <name type="scientific">Devosia enhydra</name>
    <dbReference type="NCBI Taxonomy" id="665118"/>
    <lineage>
        <taxon>Bacteria</taxon>
        <taxon>Pseudomonadati</taxon>
        <taxon>Pseudomonadota</taxon>
        <taxon>Alphaproteobacteria</taxon>
        <taxon>Hyphomicrobiales</taxon>
        <taxon>Devosiaceae</taxon>
        <taxon>Devosia</taxon>
    </lineage>
</organism>
<gene>
    <name evidence="3" type="ORF">SAMN02983003_0855</name>
</gene>
<dbReference type="AlphaFoldDB" id="A0A1K2HUZ6"/>
<dbReference type="InterPro" id="IPR053174">
    <property type="entry name" value="LpxI"/>
</dbReference>
<dbReference type="PANTHER" id="PTHR39962:SF1">
    <property type="entry name" value="LPXI FAMILY PROTEIN"/>
    <property type="match status" value="1"/>
</dbReference>
<dbReference type="Gene3D" id="3.40.140.80">
    <property type="match status" value="1"/>
</dbReference>
<protein>
    <recommendedName>
        <fullName evidence="5">DUF1009 domain-containing protein</fullName>
    </recommendedName>
</protein>
<dbReference type="Pfam" id="PF17930">
    <property type="entry name" value="LpxI_N"/>
    <property type="match status" value="1"/>
</dbReference>
<name>A0A1K2HUZ6_9HYPH</name>
<dbReference type="Proteomes" id="UP000183447">
    <property type="component" value="Unassembled WGS sequence"/>
</dbReference>
<dbReference type="InterPro" id="IPR010415">
    <property type="entry name" value="LpxI_C"/>
</dbReference>
<evidence type="ECO:0000259" key="2">
    <source>
        <dbReference type="Pfam" id="PF17930"/>
    </source>
</evidence>
<evidence type="ECO:0008006" key="5">
    <source>
        <dbReference type="Google" id="ProtNLM"/>
    </source>
</evidence>
<dbReference type="Pfam" id="PF06230">
    <property type="entry name" value="LpxI_C"/>
    <property type="match status" value="1"/>
</dbReference>
<feature type="domain" description="LpxI N-terminal" evidence="2">
    <location>
        <begin position="4"/>
        <end position="125"/>
    </location>
</feature>
<dbReference type="EMBL" id="FPKU01000001">
    <property type="protein sequence ID" value="SFZ82056.1"/>
    <property type="molecule type" value="Genomic_DNA"/>
</dbReference>
<evidence type="ECO:0000313" key="3">
    <source>
        <dbReference type="EMBL" id="SFZ82056.1"/>
    </source>
</evidence>
<evidence type="ECO:0000259" key="1">
    <source>
        <dbReference type="Pfam" id="PF06230"/>
    </source>
</evidence>
<dbReference type="InterPro" id="IPR041255">
    <property type="entry name" value="LpxI_N"/>
</dbReference>
<dbReference type="InterPro" id="IPR043167">
    <property type="entry name" value="LpxI_C_sf"/>
</dbReference>
<dbReference type="PANTHER" id="PTHR39962">
    <property type="entry name" value="BLL4848 PROTEIN"/>
    <property type="match status" value="1"/>
</dbReference>
<dbReference type="RefSeq" id="WP_072339306.1">
    <property type="nucleotide sequence ID" value="NZ_FPKU01000001.1"/>
</dbReference>
<evidence type="ECO:0000313" key="4">
    <source>
        <dbReference type="Proteomes" id="UP000183447"/>
    </source>
</evidence>
<keyword evidence="4" id="KW-1185">Reference proteome</keyword>
<proteinExistence type="predicted"/>
<reference evidence="3 4" key="1">
    <citation type="submission" date="2016-11" db="EMBL/GenBank/DDBJ databases">
        <authorList>
            <person name="Jaros S."/>
            <person name="Januszkiewicz K."/>
            <person name="Wedrychowicz H."/>
        </authorList>
    </citation>
    <scope>NUCLEOTIDE SEQUENCE [LARGE SCALE GENOMIC DNA]</scope>
    <source>
        <strain evidence="3 4">ATCC 23634</strain>
    </source>
</reference>